<dbReference type="InterPro" id="IPR027417">
    <property type="entry name" value="P-loop_NTPase"/>
</dbReference>
<dbReference type="Gene3D" id="1.25.40.10">
    <property type="entry name" value="Tetratricopeptide repeat domain"/>
    <property type="match status" value="1"/>
</dbReference>
<dbReference type="Pfam" id="PF17874">
    <property type="entry name" value="TPR_MalT"/>
    <property type="match status" value="1"/>
</dbReference>
<dbReference type="EMBL" id="QPJK01000001">
    <property type="protein sequence ID" value="RCW76484.1"/>
    <property type="molecule type" value="Genomic_DNA"/>
</dbReference>
<dbReference type="InterPro" id="IPR000792">
    <property type="entry name" value="Tscrpt_reg_LuxR_C"/>
</dbReference>
<evidence type="ECO:0000256" key="3">
    <source>
        <dbReference type="ARBA" id="ARBA00023163"/>
    </source>
</evidence>
<evidence type="ECO:0000256" key="1">
    <source>
        <dbReference type="ARBA" id="ARBA00023015"/>
    </source>
</evidence>
<proteinExistence type="predicted"/>
<dbReference type="GO" id="GO:0006355">
    <property type="term" value="P:regulation of DNA-templated transcription"/>
    <property type="evidence" value="ECO:0007669"/>
    <property type="project" value="InterPro"/>
</dbReference>
<dbReference type="Gene3D" id="1.10.10.10">
    <property type="entry name" value="Winged helix-like DNA-binding domain superfamily/Winged helix DNA-binding domain"/>
    <property type="match status" value="1"/>
</dbReference>
<dbReference type="OrthoDB" id="134985at2"/>
<dbReference type="SUPFAM" id="SSF52540">
    <property type="entry name" value="P-loop containing nucleoside triphosphate hydrolases"/>
    <property type="match status" value="1"/>
</dbReference>
<gene>
    <name evidence="5" type="ORF">DES41_1011090</name>
</gene>
<keyword evidence="2" id="KW-0238">DNA-binding</keyword>
<keyword evidence="6" id="KW-1185">Reference proteome</keyword>
<evidence type="ECO:0000313" key="6">
    <source>
        <dbReference type="Proteomes" id="UP000252884"/>
    </source>
</evidence>
<sequence length="892" mass="98116">MPPSATRILEAKLNPPSAAPTQVLRAAISDEIANTAARLVLVRAPAGFGKTTTMAQARQRMDDQGIATAWLTLDRADNDMSRFVSCLGEVVLRLGMEGPRGNAPFDAVAVLAAHDAPFALFLDEFEVVHEPAVLGLVREIVEHMPRGGRIVIGSRSLPDLGLGRLRARGQLLEIDTDRLRFSLEETGAFLGQRAMPALSAERLDQLHRKTEGWVAAIWLASMALERPGVAPDFVERFSGSNRAVAEYLAEDVLAHQPGAIRDFLLRTSILRQLDPSVCQALIPRGNSAAILEQLAAADLFLTPISSEAGDEPRAWRYHSLFSDFLRAQLVREQPDELARLHLAASGWYESQGRPVPAIDHAIEGGDHPHALTLLDIWAEQFLEQGRMRLLARWFAAIPEHQLRQYPFLQLIALWAECFTHGPWDAMARLEASDCVQSPLPEVRACAHTLYPLLWAMQDRYDEAYEAGRACLNRLPTGLAFADSALLNAMAHILSVMGDQHASQRLLDAARSQQGHAKRDGTFHRMYTEASEGMLDLQAGRLRQATARFRIAVDSTHAVTYNHSHGNAWAGVLYAGVVYEANQLPQAEHLLNVYLPLARDVGLPDHMILSHVMRSRIAFHSGDVEAALQALTELEYLGHARQLPRVVAGAKLERSRMLLLQGNGPAARDELQRADDPAIWERERRMRLPAHDLDYLALAKARWEVAFGDARAALQLLDAEIHAATAAARTRRVLKLQVLRALAQQRAGDHAAAVAEIGTVLQTASQEGFMRLILDEGPAVGRLLQRYAMAMPDAGDPIQAEYLQRLLHAIGPLAAPEPEAPAAAGGGSEEPLTRKEIRVLQLLAEGYSNSAMAEKLFVSDSTVRTHLRNINMKLDAKSRTQAVAIARKLGVIR</sequence>
<dbReference type="SUPFAM" id="SSF46894">
    <property type="entry name" value="C-terminal effector domain of the bipartite response regulators"/>
    <property type="match status" value="1"/>
</dbReference>
<dbReference type="InterPro" id="IPR011990">
    <property type="entry name" value="TPR-like_helical_dom_sf"/>
</dbReference>
<comment type="caution">
    <text evidence="5">The sequence shown here is derived from an EMBL/GenBank/DDBJ whole genome shotgun (WGS) entry which is preliminary data.</text>
</comment>
<dbReference type="InterPro" id="IPR016032">
    <property type="entry name" value="Sig_transdc_resp-reg_C-effctor"/>
</dbReference>
<accession>A0A368YE72</accession>
<evidence type="ECO:0000259" key="4">
    <source>
        <dbReference type="PROSITE" id="PS50043"/>
    </source>
</evidence>
<evidence type="ECO:0000313" key="5">
    <source>
        <dbReference type="EMBL" id="RCW76484.1"/>
    </source>
</evidence>
<name>A0A368YE72_9BURK</name>
<reference evidence="5 6" key="1">
    <citation type="submission" date="2018-07" db="EMBL/GenBank/DDBJ databases">
        <title>Genomic Encyclopedia of Type Strains, Phase IV (KMG-IV): sequencing the most valuable type-strain genomes for metagenomic binning, comparative biology and taxonomic classification.</title>
        <authorList>
            <person name="Goeker M."/>
        </authorList>
    </citation>
    <scope>NUCLEOTIDE SEQUENCE [LARGE SCALE GENOMIC DNA]</scope>
    <source>
        <strain evidence="5 6">DSM 21634</strain>
    </source>
</reference>
<dbReference type="Pfam" id="PF00196">
    <property type="entry name" value="GerE"/>
    <property type="match status" value="1"/>
</dbReference>
<keyword evidence="1" id="KW-0805">Transcription regulation</keyword>
<dbReference type="Proteomes" id="UP000252884">
    <property type="component" value="Unassembled WGS sequence"/>
</dbReference>
<organism evidence="5 6">
    <name type="scientific">Pseudorhodoferax soli</name>
    <dbReference type="NCBI Taxonomy" id="545864"/>
    <lineage>
        <taxon>Bacteria</taxon>
        <taxon>Pseudomonadati</taxon>
        <taxon>Pseudomonadota</taxon>
        <taxon>Betaproteobacteria</taxon>
        <taxon>Burkholderiales</taxon>
        <taxon>Comamonadaceae</taxon>
    </lineage>
</organism>
<dbReference type="RefSeq" id="WP_114466539.1">
    <property type="nucleotide sequence ID" value="NZ_QPJK01000001.1"/>
</dbReference>
<dbReference type="PANTHER" id="PTHR44688">
    <property type="entry name" value="DNA-BINDING TRANSCRIPTIONAL ACTIVATOR DEVR_DOSR"/>
    <property type="match status" value="1"/>
</dbReference>
<evidence type="ECO:0000256" key="2">
    <source>
        <dbReference type="ARBA" id="ARBA00023125"/>
    </source>
</evidence>
<dbReference type="PANTHER" id="PTHR44688:SF25">
    <property type="entry name" value="HTH LUXR-TYPE DOMAIN-CONTAINING PROTEIN"/>
    <property type="match status" value="1"/>
</dbReference>
<dbReference type="InterPro" id="IPR041617">
    <property type="entry name" value="TPR_MalT"/>
</dbReference>
<dbReference type="SMART" id="SM00421">
    <property type="entry name" value="HTH_LUXR"/>
    <property type="match status" value="1"/>
</dbReference>
<dbReference type="PROSITE" id="PS50043">
    <property type="entry name" value="HTH_LUXR_2"/>
    <property type="match status" value="1"/>
</dbReference>
<protein>
    <submittedName>
        <fullName evidence="5">LuxR family maltose regulon positive regulatory protein</fullName>
    </submittedName>
</protein>
<dbReference type="AlphaFoldDB" id="A0A368YE72"/>
<dbReference type="InterPro" id="IPR036388">
    <property type="entry name" value="WH-like_DNA-bd_sf"/>
</dbReference>
<dbReference type="Pfam" id="PF25873">
    <property type="entry name" value="WHD_MalT"/>
    <property type="match status" value="1"/>
</dbReference>
<dbReference type="GO" id="GO:0003677">
    <property type="term" value="F:DNA binding"/>
    <property type="evidence" value="ECO:0007669"/>
    <property type="project" value="UniProtKB-KW"/>
</dbReference>
<dbReference type="InterPro" id="IPR059106">
    <property type="entry name" value="WHD_MalT"/>
</dbReference>
<dbReference type="SUPFAM" id="SSF48452">
    <property type="entry name" value="TPR-like"/>
    <property type="match status" value="1"/>
</dbReference>
<dbReference type="CDD" id="cd06170">
    <property type="entry name" value="LuxR_C_like"/>
    <property type="match status" value="1"/>
</dbReference>
<dbReference type="PRINTS" id="PR00038">
    <property type="entry name" value="HTHLUXR"/>
</dbReference>
<keyword evidence="3" id="KW-0804">Transcription</keyword>
<feature type="domain" description="HTH luxR-type" evidence="4">
    <location>
        <begin position="824"/>
        <end position="889"/>
    </location>
</feature>